<evidence type="ECO:0000256" key="1">
    <source>
        <dbReference type="ARBA" id="ARBA00005589"/>
    </source>
</evidence>
<dbReference type="PANTHER" id="PTHR13479">
    <property type="entry name" value="30S RIBOSOMAL PROTEIN S18"/>
    <property type="match status" value="1"/>
</dbReference>
<keyword evidence="2" id="KW-0699">rRNA-binding</keyword>
<gene>
    <name evidence="6" type="ORF">UFOPK2360_01224</name>
</gene>
<comment type="similarity">
    <text evidence="1">Belongs to the bacterial ribosomal protein bS18 family.</text>
</comment>
<dbReference type="GO" id="GO:0003735">
    <property type="term" value="F:structural constituent of ribosome"/>
    <property type="evidence" value="ECO:0007669"/>
    <property type="project" value="InterPro"/>
</dbReference>
<dbReference type="InterPro" id="IPR036870">
    <property type="entry name" value="Ribosomal_bS18_sf"/>
</dbReference>
<evidence type="ECO:0000256" key="5">
    <source>
        <dbReference type="ARBA" id="ARBA00023274"/>
    </source>
</evidence>
<dbReference type="PANTHER" id="PTHR13479:SF62">
    <property type="entry name" value="SMALL RIBOSOMAL SUBUNIT PROTEIN BS18A"/>
    <property type="match status" value="1"/>
</dbReference>
<dbReference type="InterPro" id="IPR018275">
    <property type="entry name" value="Ribosomal_bS18_CS"/>
</dbReference>
<dbReference type="AlphaFoldDB" id="A0A6J6P0Z9"/>
<evidence type="ECO:0000256" key="2">
    <source>
        <dbReference type="ARBA" id="ARBA00022730"/>
    </source>
</evidence>
<dbReference type="SUPFAM" id="SSF46911">
    <property type="entry name" value="Ribosomal protein S18"/>
    <property type="match status" value="1"/>
</dbReference>
<protein>
    <submittedName>
        <fullName evidence="6">Unannotated protein</fullName>
    </submittedName>
</protein>
<dbReference type="NCBIfam" id="TIGR00165">
    <property type="entry name" value="S18"/>
    <property type="match status" value="1"/>
</dbReference>
<reference evidence="6" key="1">
    <citation type="submission" date="2020-05" db="EMBL/GenBank/DDBJ databases">
        <authorList>
            <person name="Chiriac C."/>
            <person name="Salcher M."/>
            <person name="Ghai R."/>
            <person name="Kavagutti S V."/>
        </authorList>
    </citation>
    <scope>NUCLEOTIDE SEQUENCE</scope>
</reference>
<keyword evidence="3" id="KW-0694">RNA-binding</keyword>
<keyword evidence="5" id="KW-0687">Ribonucleoprotein</keyword>
<dbReference type="EMBL" id="CAEZXH010000097">
    <property type="protein sequence ID" value="CAB4692509.1"/>
    <property type="molecule type" value="Genomic_DNA"/>
</dbReference>
<dbReference type="Pfam" id="PF01084">
    <property type="entry name" value="Ribosomal_S18"/>
    <property type="match status" value="1"/>
</dbReference>
<dbReference type="GO" id="GO:0006412">
    <property type="term" value="P:translation"/>
    <property type="evidence" value="ECO:0007669"/>
    <property type="project" value="InterPro"/>
</dbReference>
<dbReference type="Gene3D" id="4.10.640.10">
    <property type="entry name" value="Ribosomal protein S18"/>
    <property type="match status" value="1"/>
</dbReference>
<proteinExistence type="inferred from homology"/>
<dbReference type="GO" id="GO:0070181">
    <property type="term" value="F:small ribosomal subunit rRNA binding"/>
    <property type="evidence" value="ECO:0007669"/>
    <property type="project" value="TreeGrafter"/>
</dbReference>
<evidence type="ECO:0000256" key="4">
    <source>
        <dbReference type="ARBA" id="ARBA00022980"/>
    </source>
</evidence>
<dbReference type="PROSITE" id="PS00057">
    <property type="entry name" value="RIBOSOMAL_S18"/>
    <property type="match status" value="1"/>
</dbReference>
<name>A0A6J6P0Z9_9ZZZZ</name>
<accession>A0A6J6P0Z9</accession>
<dbReference type="FunFam" id="4.10.640.10:FF:000004">
    <property type="entry name" value="30S ribosomal protein S18"/>
    <property type="match status" value="1"/>
</dbReference>
<dbReference type="InterPro" id="IPR001648">
    <property type="entry name" value="Ribosomal_bS18"/>
</dbReference>
<organism evidence="6">
    <name type="scientific">freshwater metagenome</name>
    <dbReference type="NCBI Taxonomy" id="449393"/>
    <lineage>
        <taxon>unclassified sequences</taxon>
        <taxon>metagenomes</taxon>
        <taxon>ecological metagenomes</taxon>
    </lineage>
</organism>
<dbReference type="GO" id="GO:0022627">
    <property type="term" value="C:cytosolic small ribosomal subunit"/>
    <property type="evidence" value="ECO:0007669"/>
    <property type="project" value="TreeGrafter"/>
</dbReference>
<evidence type="ECO:0000256" key="3">
    <source>
        <dbReference type="ARBA" id="ARBA00022884"/>
    </source>
</evidence>
<keyword evidence="4" id="KW-0689">Ribosomal protein</keyword>
<sequence>MGSKEKKQKNSKSAVVKKVFKTKPCSFCRDKVTYIDYKDIPTLRKYISDRGKIRARRVTGACTQHQRQIATAVKNSREVALLPYTSTAR</sequence>
<dbReference type="HAMAP" id="MF_00270">
    <property type="entry name" value="Ribosomal_bS18"/>
    <property type="match status" value="1"/>
</dbReference>
<evidence type="ECO:0000313" key="6">
    <source>
        <dbReference type="EMBL" id="CAB4692509.1"/>
    </source>
</evidence>
<dbReference type="PRINTS" id="PR00974">
    <property type="entry name" value="RIBOSOMALS18"/>
</dbReference>